<dbReference type="AlphaFoldDB" id="A0A7S9XGQ1"/>
<dbReference type="PROSITE" id="PS50075">
    <property type="entry name" value="CARRIER"/>
    <property type="match status" value="1"/>
</dbReference>
<protein>
    <submittedName>
        <fullName evidence="5">Nonribosomal peptide synthetase</fullName>
    </submittedName>
</protein>
<dbReference type="InterPro" id="IPR006162">
    <property type="entry name" value="Ppantetheine_attach_site"/>
</dbReference>
<dbReference type="FunFam" id="3.40.50.12780:FF:000012">
    <property type="entry name" value="Non-ribosomal peptide synthetase"/>
    <property type="match status" value="1"/>
</dbReference>
<dbReference type="PANTHER" id="PTHR45527:SF1">
    <property type="entry name" value="FATTY ACID SYNTHASE"/>
    <property type="match status" value="1"/>
</dbReference>
<name>A0A7S9XGQ1_9NEIS</name>
<dbReference type="NCBIfam" id="TIGR01733">
    <property type="entry name" value="AA-adenyl-dom"/>
    <property type="match status" value="1"/>
</dbReference>
<dbReference type="InterPro" id="IPR023213">
    <property type="entry name" value="CAT-like_dom_sf"/>
</dbReference>
<sequence length="1272" mass="138811">MKNSESPIHHFQASSAQLDVWISQEVSPNLPNNIAEYLNLAGSLDAGLFLQALSQVASESAELQYNFRHDGLQLTKFRRDDEGWEPDFIDVSTHGEPEHAALRAMRERVEKPFDLARDALFRWTLIRLADERHIFCHVYHHIAMDGAGYVMLLQRIAEVYGALREGQPAPACGFADADAIVREEERYRQSEQFAVDRAFWQARSAELATAEPPLPAADGPFLAFAQTAVIPEDACGGLRMTAERLGVSQSRLLTAAIVAYFHRWGGQQEILFRLAVSARSDATRHAPGHLAHALPLLASLPPRASLADIARQLDGEVERMRPHTRYRAEDIVRDQAGAGLGRGAQGPVINLMPFAYRFEFGACRVESAHQLTVGVLDTLEVAVHDRKNGDGLHLDLYASERGCPPEPLRRHALRLARFIVEAAAEPSQPVSDIELLDEAERRQLLVDWNRTGPDHGQATFPQLFETQAALTPHAVALESPDARLSYAELDARANRLARHLQSLGVGADVLVGICLERSIDMVVAVLGALKSGAAYLPLSPEYPTERLAYMLGDSMAPVLLTDSAQVERLPSYWGRVVELDRLDLDALPDSAPERALRAEHLAYVIYTSGSTGQPKGVAVSHAGLAGLAGSQTERFALQGPTRVLQFASLSFDAAVMEMLMAFCSGGRLVLPAAGPLLGEQLLDTLNRHEISHALISPSALSTADAALAPVLRTLVVGGEACPGATVAAWSAGRRMVNAYGPTEATACVTMSEPLSGDGAPKLGRPTHNARLYVLDGALQLAPVGVAGELYIAGAGLARGYLNRPGLTAERFVANPYGEGERLYRSGDLARWTEEGELEYLGRSDQQVKVRGFRIEPGEIEAVLNRHPQVSQSVVVARQSQGGDSQLVAYVAAVGGVEGSELRRLAAGQLPEHMVPAAVVVLESLPQLPNGKLDRKSLPAPEFGGSHYQRPRNAQEEMLCGLFAEVLDMEKVGRGDSFFDLGGHSLLATRLIRRIRETLDVELSIRDLFEAPCVTELSRHIAEGGDSKSPYQVLMPIRATGGRHPLFCIHPEGGLGWSYIGLALHLDHEQPIYTLQARGLDGMSELAPSIPDMAADYIEQIRSIQPNGPYHLLGWSLGGVIAQEVAVQLERVGEKTALLAILDTFPIEILHEAMFGKQACAYDLFARVVQEMYLMPIEEARLKSMYLIGLNHMKITAAFSSSHYGGDLLLFRSLIPYAEDALMPEADTWQPYLSGQLEVHDIECTHMDMMQRDVLKIIGPVLESKLSVTAVKQ</sequence>
<dbReference type="GO" id="GO:0043041">
    <property type="term" value="P:amino acid activation for nonribosomal peptide biosynthetic process"/>
    <property type="evidence" value="ECO:0007669"/>
    <property type="project" value="TreeGrafter"/>
</dbReference>
<dbReference type="Gene3D" id="2.30.38.10">
    <property type="entry name" value="Luciferase, Domain 3"/>
    <property type="match status" value="1"/>
</dbReference>
<dbReference type="Pfam" id="PF00668">
    <property type="entry name" value="Condensation"/>
    <property type="match status" value="1"/>
</dbReference>
<dbReference type="InterPro" id="IPR020806">
    <property type="entry name" value="PKS_PP-bd"/>
</dbReference>
<dbReference type="SMART" id="SM00824">
    <property type="entry name" value="PKS_TE"/>
    <property type="match status" value="1"/>
</dbReference>
<dbReference type="InterPro" id="IPR020845">
    <property type="entry name" value="AMP-binding_CS"/>
</dbReference>
<dbReference type="GO" id="GO:0044550">
    <property type="term" value="P:secondary metabolite biosynthetic process"/>
    <property type="evidence" value="ECO:0007669"/>
    <property type="project" value="UniProtKB-ARBA"/>
</dbReference>
<accession>A0A7S9XGQ1</accession>
<dbReference type="GO" id="GO:0031177">
    <property type="term" value="F:phosphopantetheine binding"/>
    <property type="evidence" value="ECO:0007669"/>
    <property type="project" value="InterPro"/>
</dbReference>
<keyword evidence="2" id="KW-0596">Phosphopantetheine</keyword>
<dbReference type="FunFam" id="3.40.50.980:FF:000001">
    <property type="entry name" value="Non-ribosomal peptide synthetase"/>
    <property type="match status" value="1"/>
</dbReference>
<dbReference type="InterPro" id="IPR025110">
    <property type="entry name" value="AMP-bd_C"/>
</dbReference>
<organism evidence="5">
    <name type="scientific">Chromobacterium vaccinii</name>
    <dbReference type="NCBI Taxonomy" id="1108595"/>
    <lineage>
        <taxon>Bacteria</taxon>
        <taxon>Pseudomonadati</taxon>
        <taxon>Pseudomonadota</taxon>
        <taxon>Betaproteobacteria</taxon>
        <taxon>Neisseriales</taxon>
        <taxon>Chromobacteriaceae</taxon>
        <taxon>Chromobacterium</taxon>
    </lineage>
</organism>
<proteinExistence type="predicted"/>
<dbReference type="Gene3D" id="3.30.300.30">
    <property type="match status" value="1"/>
</dbReference>
<evidence type="ECO:0000256" key="2">
    <source>
        <dbReference type="ARBA" id="ARBA00022450"/>
    </source>
</evidence>
<dbReference type="FunFam" id="3.30.300.30:FF:000010">
    <property type="entry name" value="Enterobactin synthetase component F"/>
    <property type="match status" value="1"/>
</dbReference>
<reference evidence="5" key="1">
    <citation type="journal article" date="2021" name="Nat. Commun.">
        <title>Thioesterase-mediated Side Chain Transesterification Generates Potent Gq Signaling Inhibitor FR900359.</title>
        <authorList>
            <person name="Hermes C."/>
            <person name="Richarz R."/>
            <person name="Wirtz D.A."/>
            <person name="Patt J."/>
            <person name="Hanke W."/>
            <person name="Kehraus S."/>
            <person name="Voss J.H."/>
            <person name="Kueppers J."/>
            <person name="Ohbayashi T."/>
            <person name="Namasivayam V."/>
            <person name="Alenfelder J."/>
            <person name="Inoue A."/>
            <person name="Mergaert P."/>
            <person name="Guetschow M."/>
            <person name="Mueller C.E."/>
            <person name="Kostenis E."/>
            <person name="Koenig G.M."/>
            <person name="Cruesemann M."/>
        </authorList>
    </citation>
    <scope>NUCLEOTIDE SEQUENCE</scope>
    <source>
        <strain evidence="5">MWU205</strain>
    </source>
</reference>
<dbReference type="EMBL" id="MT876545">
    <property type="protein sequence ID" value="QPI18723.1"/>
    <property type="molecule type" value="Genomic_DNA"/>
</dbReference>
<dbReference type="Gene3D" id="3.30.559.10">
    <property type="entry name" value="Chloramphenicol acetyltransferase-like domain"/>
    <property type="match status" value="1"/>
</dbReference>
<dbReference type="InterPro" id="IPR045851">
    <property type="entry name" value="AMP-bd_C_sf"/>
</dbReference>
<dbReference type="InterPro" id="IPR010071">
    <property type="entry name" value="AA_adenyl_dom"/>
</dbReference>
<dbReference type="Gene3D" id="3.40.50.980">
    <property type="match status" value="2"/>
</dbReference>
<comment type="cofactor">
    <cofactor evidence="1">
        <name>pantetheine 4'-phosphate</name>
        <dbReference type="ChEBI" id="CHEBI:47942"/>
    </cofactor>
</comment>
<dbReference type="SUPFAM" id="SSF53474">
    <property type="entry name" value="alpha/beta-Hydrolases"/>
    <property type="match status" value="1"/>
</dbReference>
<dbReference type="SUPFAM" id="SSF47336">
    <property type="entry name" value="ACP-like"/>
    <property type="match status" value="1"/>
</dbReference>
<dbReference type="FunFam" id="2.30.38.10:FF:000001">
    <property type="entry name" value="Non-ribosomal peptide synthetase PvdI"/>
    <property type="match status" value="1"/>
</dbReference>
<dbReference type="CDD" id="cd17652">
    <property type="entry name" value="A_NRPS_CmdD_like"/>
    <property type="match status" value="1"/>
</dbReference>
<dbReference type="Pfam" id="PF00975">
    <property type="entry name" value="Thioesterase"/>
    <property type="match status" value="1"/>
</dbReference>
<dbReference type="InterPro" id="IPR020802">
    <property type="entry name" value="TesA-like"/>
</dbReference>
<dbReference type="InterPro" id="IPR001031">
    <property type="entry name" value="Thioesterase"/>
</dbReference>
<evidence type="ECO:0000256" key="1">
    <source>
        <dbReference type="ARBA" id="ARBA00001957"/>
    </source>
</evidence>
<dbReference type="GO" id="GO:0072330">
    <property type="term" value="P:monocarboxylic acid biosynthetic process"/>
    <property type="evidence" value="ECO:0007669"/>
    <property type="project" value="UniProtKB-ARBA"/>
</dbReference>
<dbReference type="Gene3D" id="3.40.50.1820">
    <property type="entry name" value="alpha/beta hydrolase"/>
    <property type="match status" value="1"/>
</dbReference>
<gene>
    <name evidence="5" type="primary">frsA</name>
</gene>
<keyword evidence="3" id="KW-0597">Phosphoprotein</keyword>
<dbReference type="GO" id="GO:0003824">
    <property type="term" value="F:catalytic activity"/>
    <property type="evidence" value="ECO:0007669"/>
    <property type="project" value="InterPro"/>
</dbReference>
<dbReference type="InterPro" id="IPR000873">
    <property type="entry name" value="AMP-dep_synth/lig_dom"/>
</dbReference>
<dbReference type="SUPFAM" id="SSF56801">
    <property type="entry name" value="Acetyl-CoA synthetase-like"/>
    <property type="match status" value="1"/>
</dbReference>
<dbReference type="PROSITE" id="PS00012">
    <property type="entry name" value="PHOSPHOPANTETHEINE"/>
    <property type="match status" value="1"/>
</dbReference>
<dbReference type="InterPro" id="IPR029058">
    <property type="entry name" value="AB_hydrolase_fold"/>
</dbReference>
<dbReference type="PANTHER" id="PTHR45527">
    <property type="entry name" value="NONRIBOSOMAL PEPTIDE SYNTHETASE"/>
    <property type="match status" value="1"/>
</dbReference>
<dbReference type="SMART" id="SM00823">
    <property type="entry name" value="PKS_PP"/>
    <property type="match status" value="1"/>
</dbReference>
<dbReference type="SUPFAM" id="SSF52777">
    <property type="entry name" value="CoA-dependent acyltransferases"/>
    <property type="match status" value="2"/>
</dbReference>
<dbReference type="Pfam" id="PF13193">
    <property type="entry name" value="AMP-binding_C"/>
    <property type="match status" value="1"/>
</dbReference>
<evidence type="ECO:0000313" key="5">
    <source>
        <dbReference type="EMBL" id="QPI18723.1"/>
    </source>
</evidence>
<dbReference type="InterPro" id="IPR036736">
    <property type="entry name" value="ACP-like_sf"/>
</dbReference>
<dbReference type="Pfam" id="PF00501">
    <property type="entry name" value="AMP-binding"/>
    <property type="match status" value="1"/>
</dbReference>
<dbReference type="PROSITE" id="PS00455">
    <property type="entry name" value="AMP_BINDING"/>
    <property type="match status" value="1"/>
</dbReference>
<dbReference type="FunFam" id="1.10.1200.10:FF:000016">
    <property type="entry name" value="Non-ribosomal peptide synthase"/>
    <property type="match status" value="1"/>
</dbReference>
<dbReference type="Gene3D" id="3.30.559.30">
    <property type="entry name" value="Nonribosomal peptide synthetase, condensation domain"/>
    <property type="match status" value="1"/>
</dbReference>
<dbReference type="InterPro" id="IPR001242">
    <property type="entry name" value="Condensation_dom"/>
</dbReference>
<feature type="domain" description="Carrier" evidence="4">
    <location>
        <begin position="949"/>
        <end position="1024"/>
    </location>
</feature>
<dbReference type="InterPro" id="IPR009081">
    <property type="entry name" value="PP-bd_ACP"/>
</dbReference>
<evidence type="ECO:0000259" key="4">
    <source>
        <dbReference type="PROSITE" id="PS50075"/>
    </source>
</evidence>
<evidence type="ECO:0000256" key="3">
    <source>
        <dbReference type="ARBA" id="ARBA00022553"/>
    </source>
</evidence>
<dbReference type="GO" id="GO:0005737">
    <property type="term" value="C:cytoplasm"/>
    <property type="evidence" value="ECO:0007669"/>
    <property type="project" value="TreeGrafter"/>
</dbReference>
<dbReference type="Pfam" id="PF00550">
    <property type="entry name" value="PP-binding"/>
    <property type="match status" value="1"/>
</dbReference>